<proteinExistence type="predicted"/>
<dbReference type="AlphaFoldDB" id="A0A4Z1NT81"/>
<name>A0A4Z1NT81_9PEZI</name>
<comment type="caution">
    <text evidence="1">The sequence shown here is derived from an EMBL/GenBank/DDBJ whole genome shotgun (WGS) entry which is preliminary data.</text>
</comment>
<dbReference type="Proteomes" id="UP000298493">
    <property type="component" value="Unassembled WGS sequence"/>
</dbReference>
<protein>
    <submittedName>
        <fullName evidence="1">Uncharacterized protein</fullName>
    </submittedName>
</protein>
<dbReference type="EMBL" id="SNSC02000025">
    <property type="protein sequence ID" value="TID13825.1"/>
    <property type="molecule type" value="Genomic_DNA"/>
</dbReference>
<organism evidence="1 2">
    <name type="scientific">Venturia nashicola</name>
    <dbReference type="NCBI Taxonomy" id="86259"/>
    <lineage>
        <taxon>Eukaryota</taxon>
        <taxon>Fungi</taxon>
        <taxon>Dikarya</taxon>
        <taxon>Ascomycota</taxon>
        <taxon>Pezizomycotina</taxon>
        <taxon>Dothideomycetes</taxon>
        <taxon>Pleosporomycetidae</taxon>
        <taxon>Venturiales</taxon>
        <taxon>Venturiaceae</taxon>
        <taxon>Venturia</taxon>
    </lineage>
</organism>
<evidence type="ECO:0000313" key="1">
    <source>
        <dbReference type="EMBL" id="TID13825.1"/>
    </source>
</evidence>
<sequence>MSSQLANPSALPTMLATFDQPPVPLLHIRPHSNQKSRLASTWSDMMSCIPEKRKSLRSVTNPSSRLVFPADVVLRF</sequence>
<reference evidence="1 2" key="1">
    <citation type="submission" date="2019-04" db="EMBL/GenBank/DDBJ databases">
        <title>High contiguity whole genome sequence and gene annotation resource for two Venturia nashicola isolates.</title>
        <authorList>
            <person name="Prokchorchik M."/>
            <person name="Won K."/>
            <person name="Lee Y."/>
            <person name="Choi E.D."/>
            <person name="Segonzac C."/>
            <person name="Sohn K.H."/>
        </authorList>
    </citation>
    <scope>NUCLEOTIDE SEQUENCE [LARGE SCALE GENOMIC DNA]</scope>
    <source>
        <strain evidence="1 2">PRI2</strain>
    </source>
</reference>
<evidence type="ECO:0000313" key="2">
    <source>
        <dbReference type="Proteomes" id="UP000298493"/>
    </source>
</evidence>
<keyword evidence="2" id="KW-1185">Reference proteome</keyword>
<gene>
    <name evidence="1" type="ORF">E6O75_ATG01803</name>
</gene>
<accession>A0A4Z1NT81</accession>